<organism evidence="2 3">
    <name type="scientific">Gymnopus androsaceus JB14</name>
    <dbReference type="NCBI Taxonomy" id="1447944"/>
    <lineage>
        <taxon>Eukaryota</taxon>
        <taxon>Fungi</taxon>
        <taxon>Dikarya</taxon>
        <taxon>Basidiomycota</taxon>
        <taxon>Agaricomycotina</taxon>
        <taxon>Agaricomycetes</taxon>
        <taxon>Agaricomycetidae</taxon>
        <taxon>Agaricales</taxon>
        <taxon>Marasmiineae</taxon>
        <taxon>Omphalotaceae</taxon>
        <taxon>Gymnopus</taxon>
    </lineage>
</organism>
<sequence>MKCRFYTRKLGMCFWALASSGRVEDTRLIKSIRQVNGEYHAEQVNNGKKGGPSSSSSPSLPPLPAASLMTMNQPTWPFSLPLFPSLQARIHTWTNFPPFYPSNTHSTNAPHRDGYKSALDALDRPLLLMKLLLGQDLVLPVPKDM</sequence>
<evidence type="ECO:0000313" key="2">
    <source>
        <dbReference type="EMBL" id="KAE9404392.1"/>
    </source>
</evidence>
<feature type="region of interest" description="Disordered" evidence="1">
    <location>
        <begin position="43"/>
        <end position="66"/>
    </location>
</feature>
<protein>
    <submittedName>
        <fullName evidence="2">Uncharacterized protein</fullName>
    </submittedName>
</protein>
<gene>
    <name evidence="2" type="ORF">BT96DRAFT_989443</name>
</gene>
<dbReference type="EMBL" id="ML769417">
    <property type="protein sequence ID" value="KAE9404392.1"/>
    <property type="molecule type" value="Genomic_DNA"/>
</dbReference>
<dbReference type="Proteomes" id="UP000799118">
    <property type="component" value="Unassembled WGS sequence"/>
</dbReference>
<evidence type="ECO:0000313" key="3">
    <source>
        <dbReference type="Proteomes" id="UP000799118"/>
    </source>
</evidence>
<accession>A0A6A4HYB6</accession>
<evidence type="ECO:0000256" key="1">
    <source>
        <dbReference type="SAM" id="MobiDB-lite"/>
    </source>
</evidence>
<name>A0A6A4HYB6_9AGAR</name>
<dbReference type="AlphaFoldDB" id="A0A6A4HYB6"/>
<reference evidence="2" key="1">
    <citation type="journal article" date="2019" name="Environ. Microbiol.">
        <title>Fungal ecological strategies reflected in gene transcription - a case study of two litter decomposers.</title>
        <authorList>
            <person name="Barbi F."/>
            <person name="Kohler A."/>
            <person name="Barry K."/>
            <person name="Baskaran P."/>
            <person name="Daum C."/>
            <person name="Fauchery L."/>
            <person name="Ihrmark K."/>
            <person name="Kuo A."/>
            <person name="LaButti K."/>
            <person name="Lipzen A."/>
            <person name="Morin E."/>
            <person name="Grigoriev I.V."/>
            <person name="Henrissat B."/>
            <person name="Lindahl B."/>
            <person name="Martin F."/>
        </authorList>
    </citation>
    <scope>NUCLEOTIDE SEQUENCE</scope>
    <source>
        <strain evidence="2">JB14</strain>
    </source>
</reference>
<keyword evidence="3" id="KW-1185">Reference proteome</keyword>
<proteinExistence type="predicted"/>